<evidence type="ECO:0000256" key="4">
    <source>
        <dbReference type="ARBA" id="ARBA00022679"/>
    </source>
</evidence>
<comment type="pathway">
    <text evidence="1 9">Cell wall biogenesis; peptidoglycan biosynthesis.</text>
</comment>
<dbReference type="FunCoup" id="A0A423PJQ8">
    <property type="interactions" value="136"/>
</dbReference>
<evidence type="ECO:0000256" key="3">
    <source>
        <dbReference type="ARBA" id="ARBA00022676"/>
    </source>
</evidence>
<dbReference type="GO" id="GO:0071972">
    <property type="term" value="F:peptidoglycan L,D-transpeptidase activity"/>
    <property type="evidence" value="ECO:0007669"/>
    <property type="project" value="TreeGrafter"/>
</dbReference>
<dbReference type="EMBL" id="AYKG01000043">
    <property type="protein sequence ID" value="ROO25835.1"/>
    <property type="molecule type" value="Genomic_DNA"/>
</dbReference>
<dbReference type="PANTHER" id="PTHR30582:SF24">
    <property type="entry name" value="L,D-TRANSPEPTIDASE ERFK_SRFK-RELATED"/>
    <property type="match status" value="1"/>
</dbReference>
<evidence type="ECO:0000313" key="13">
    <source>
        <dbReference type="EMBL" id="ROO25835.1"/>
    </source>
</evidence>
<feature type="region of interest" description="Disordered" evidence="10">
    <location>
        <begin position="144"/>
        <end position="169"/>
    </location>
</feature>
<dbReference type="GO" id="GO:0008360">
    <property type="term" value="P:regulation of cell shape"/>
    <property type="evidence" value="ECO:0007669"/>
    <property type="project" value="UniProtKB-UniRule"/>
</dbReference>
<dbReference type="CDD" id="cd00118">
    <property type="entry name" value="LysM"/>
    <property type="match status" value="1"/>
</dbReference>
<comment type="caution">
    <text evidence="13">The sequence shown here is derived from an EMBL/GenBank/DDBJ whole genome shotgun (WGS) entry which is preliminary data.</text>
</comment>
<keyword evidence="8 9" id="KW-0961">Cell wall biogenesis/degradation</keyword>
<dbReference type="InterPro" id="IPR018392">
    <property type="entry name" value="LysM"/>
</dbReference>
<dbReference type="CDD" id="cd16913">
    <property type="entry name" value="YkuD_like"/>
    <property type="match status" value="1"/>
</dbReference>
<sequence length="345" mass="37058">MSFCSSGLKRVGAQLALVLIGVAPLAATAAMYDEPAEGSDIIGRVQHIKTQESDTFVALARQYDVGYRELRLANPDVDPWLPGNTDVIIPTAYVLPDAKREGIVINIPEMRLYYFPSKNSANAGKVFTFPIGIGRQGWGTPLGETRISQRIPNPTWTPPASIKKEHAEKGDPLPDVVAAGPDNPLGQYALRLALPSYLIHGTNKPSGIGMKVSHGCIRLFPADIEKLFSMAEVGMPVNIVSQPYKIGWDEDHLVMEAHPPDADGDAPVKSFTPWVQELIGATEDRPNTPVDWNLAERVARQTDGMPESIGGGAGGSRETAPEEAASTDVSPGDDADGNADPYRQG</sequence>
<feature type="signal peptide" evidence="11">
    <location>
        <begin position="1"/>
        <end position="29"/>
    </location>
</feature>
<dbReference type="OrthoDB" id="9787225at2"/>
<dbReference type="SUPFAM" id="SSF141523">
    <property type="entry name" value="L,D-transpeptidase catalytic domain-like"/>
    <property type="match status" value="1"/>
</dbReference>
<dbReference type="Gene3D" id="2.40.440.10">
    <property type="entry name" value="L,D-transpeptidase catalytic domain-like"/>
    <property type="match status" value="1"/>
</dbReference>
<keyword evidence="5" id="KW-0378">Hydrolase</keyword>
<evidence type="ECO:0000256" key="11">
    <source>
        <dbReference type="SAM" id="SignalP"/>
    </source>
</evidence>
<protein>
    <recommendedName>
        <fullName evidence="12">L,D-TPase catalytic domain-containing protein</fullName>
    </recommendedName>
</protein>
<evidence type="ECO:0000259" key="12">
    <source>
        <dbReference type="PROSITE" id="PS52029"/>
    </source>
</evidence>
<evidence type="ECO:0000256" key="1">
    <source>
        <dbReference type="ARBA" id="ARBA00004752"/>
    </source>
</evidence>
<evidence type="ECO:0000256" key="10">
    <source>
        <dbReference type="SAM" id="MobiDB-lite"/>
    </source>
</evidence>
<evidence type="ECO:0000313" key="14">
    <source>
        <dbReference type="Proteomes" id="UP000285310"/>
    </source>
</evidence>
<dbReference type="PANTHER" id="PTHR30582">
    <property type="entry name" value="L,D-TRANSPEPTIDASE"/>
    <property type="match status" value="1"/>
</dbReference>
<feature type="active site" description="Proton donor/acceptor" evidence="9">
    <location>
        <position position="200"/>
    </location>
</feature>
<comment type="similarity">
    <text evidence="2">Belongs to the YkuD family.</text>
</comment>
<dbReference type="UniPathway" id="UPA00219"/>
<dbReference type="InterPro" id="IPR005490">
    <property type="entry name" value="LD_TPept_cat_dom"/>
</dbReference>
<dbReference type="Proteomes" id="UP000285310">
    <property type="component" value="Unassembled WGS sequence"/>
</dbReference>
<keyword evidence="7 9" id="KW-0573">Peptidoglycan synthesis</keyword>
<dbReference type="InParanoid" id="A0A423PJQ8"/>
<dbReference type="Pfam" id="PF03734">
    <property type="entry name" value="YkuD"/>
    <property type="match status" value="1"/>
</dbReference>
<keyword evidence="6 9" id="KW-0133">Cell shape</keyword>
<accession>A0A423PJQ8</accession>
<feature type="region of interest" description="Disordered" evidence="10">
    <location>
        <begin position="298"/>
        <end position="345"/>
    </location>
</feature>
<dbReference type="PROSITE" id="PS52029">
    <property type="entry name" value="LD_TPASE"/>
    <property type="match status" value="1"/>
</dbReference>
<evidence type="ECO:0000256" key="2">
    <source>
        <dbReference type="ARBA" id="ARBA00005992"/>
    </source>
</evidence>
<dbReference type="GO" id="GO:0005576">
    <property type="term" value="C:extracellular region"/>
    <property type="evidence" value="ECO:0007669"/>
    <property type="project" value="TreeGrafter"/>
</dbReference>
<dbReference type="AlphaFoldDB" id="A0A423PJQ8"/>
<dbReference type="RefSeq" id="WP_123658909.1">
    <property type="nucleotide sequence ID" value="NZ_AYKG01000043.1"/>
</dbReference>
<evidence type="ECO:0000256" key="8">
    <source>
        <dbReference type="ARBA" id="ARBA00023316"/>
    </source>
</evidence>
<dbReference type="InterPro" id="IPR038063">
    <property type="entry name" value="Transpep_catalytic_dom"/>
</dbReference>
<gene>
    <name evidence="13" type="ORF">SAJA_12160</name>
</gene>
<dbReference type="GO" id="GO:0071555">
    <property type="term" value="P:cell wall organization"/>
    <property type="evidence" value="ECO:0007669"/>
    <property type="project" value="UniProtKB-UniRule"/>
</dbReference>
<dbReference type="GO" id="GO:0016757">
    <property type="term" value="F:glycosyltransferase activity"/>
    <property type="evidence" value="ECO:0007669"/>
    <property type="project" value="UniProtKB-KW"/>
</dbReference>
<keyword evidence="14" id="KW-1185">Reference proteome</keyword>
<dbReference type="InterPro" id="IPR050979">
    <property type="entry name" value="LD-transpeptidase"/>
</dbReference>
<evidence type="ECO:0000256" key="5">
    <source>
        <dbReference type="ARBA" id="ARBA00022801"/>
    </source>
</evidence>
<feature type="domain" description="L,D-TPase catalytic" evidence="12">
    <location>
        <begin position="101"/>
        <end position="240"/>
    </location>
</feature>
<evidence type="ECO:0000256" key="6">
    <source>
        <dbReference type="ARBA" id="ARBA00022960"/>
    </source>
</evidence>
<keyword evidence="11" id="KW-0732">Signal</keyword>
<feature type="chain" id="PRO_5019302726" description="L,D-TPase catalytic domain-containing protein" evidence="11">
    <location>
        <begin position="30"/>
        <end position="345"/>
    </location>
</feature>
<evidence type="ECO:0000256" key="7">
    <source>
        <dbReference type="ARBA" id="ARBA00022984"/>
    </source>
</evidence>
<dbReference type="GO" id="GO:0018104">
    <property type="term" value="P:peptidoglycan-protein cross-linking"/>
    <property type="evidence" value="ECO:0007669"/>
    <property type="project" value="TreeGrafter"/>
</dbReference>
<keyword evidence="4" id="KW-0808">Transferase</keyword>
<reference evidence="13 14" key="1">
    <citation type="submission" date="2013-10" db="EMBL/GenBank/DDBJ databases">
        <title>Salinisphaera japonica YTM-1 Genome Sequencing.</title>
        <authorList>
            <person name="Lai Q."/>
            <person name="Li C."/>
            <person name="Shao Z."/>
        </authorList>
    </citation>
    <scope>NUCLEOTIDE SEQUENCE [LARGE SCALE GENOMIC DNA]</scope>
    <source>
        <strain evidence="13 14">YTM-1</strain>
    </source>
</reference>
<proteinExistence type="inferred from homology"/>
<organism evidence="13 14">
    <name type="scientific">Salinisphaera japonica YTM-1</name>
    <dbReference type="NCBI Taxonomy" id="1209778"/>
    <lineage>
        <taxon>Bacteria</taxon>
        <taxon>Pseudomonadati</taxon>
        <taxon>Pseudomonadota</taxon>
        <taxon>Gammaproteobacteria</taxon>
        <taxon>Salinisphaerales</taxon>
        <taxon>Salinisphaeraceae</taxon>
        <taxon>Salinisphaera</taxon>
    </lineage>
</organism>
<evidence type="ECO:0000256" key="9">
    <source>
        <dbReference type="PROSITE-ProRule" id="PRU01373"/>
    </source>
</evidence>
<keyword evidence="3" id="KW-0328">Glycosyltransferase</keyword>
<feature type="active site" description="Nucleophile" evidence="9">
    <location>
        <position position="216"/>
    </location>
</feature>
<name>A0A423PJQ8_9GAMM</name>